<comment type="caution">
    <text evidence="2">The sequence shown here is derived from an EMBL/GenBank/DDBJ whole genome shotgun (WGS) entry which is preliminary data.</text>
</comment>
<evidence type="ECO:0000313" key="3">
    <source>
        <dbReference type="Proteomes" id="UP001167796"/>
    </source>
</evidence>
<dbReference type="EMBL" id="JAUQSX010000011">
    <property type="protein sequence ID" value="MDO7848492.1"/>
    <property type="molecule type" value="Genomic_DNA"/>
</dbReference>
<dbReference type="InterPro" id="IPR050276">
    <property type="entry name" value="MshD_Acetyltransferase"/>
</dbReference>
<dbReference type="PANTHER" id="PTHR43617:SF2">
    <property type="entry name" value="UPF0039 PROTEIN SLL0451"/>
    <property type="match status" value="1"/>
</dbReference>
<dbReference type="CDD" id="cd04301">
    <property type="entry name" value="NAT_SF"/>
    <property type="match status" value="1"/>
</dbReference>
<dbReference type="GO" id="GO:0016746">
    <property type="term" value="F:acyltransferase activity"/>
    <property type="evidence" value="ECO:0007669"/>
    <property type="project" value="UniProtKB-KW"/>
</dbReference>
<organism evidence="2 3">
    <name type="scientific">Hymenobacter mellowenesis</name>
    <dbReference type="NCBI Taxonomy" id="3063995"/>
    <lineage>
        <taxon>Bacteria</taxon>
        <taxon>Pseudomonadati</taxon>
        <taxon>Bacteroidota</taxon>
        <taxon>Cytophagia</taxon>
        <taxon>Cytophagales</taxon>
        <taxon>Hymenobacteraceae</taxon>
        <taxon>Hymenobacter</taxon>
    </lineage>
</organism>
<accession>A0ABT9AGJ7</accession>
<keyword evidence="3" id="KW-1185">Reference proteome</keyword>
<dbReference type="InterPro" id="IPR000182">
    <property type="entry name" value="GNAT_dom"/>
</dbReference>
<name>A0ABT9AGJ7_9BACT</name>
<dbReference type="Proteomes" id="UP001167796">
    <property type="component" value="Unassembled WGS sequence"/>
</dbReference>
<feature type="domain" description="N-acetyltransferase" evidence="1">
    <location>
        <begin position="4"/>
        <end position="155"/>
    </location>
</feature>
<protein>
    <submittedName>
        <fullName evidence="2">N-acetyltransferase</fullName>
        <ecNumber evidence="2">2.3.1.-</ecNumber>
    </submittedName>
</protein>
<sequence length="169" mass="18024">MESLLIRPEQPADEPAISRLTQAAFASESHSSHTEQFIIDALRRHQQLTVSLVAVAAGQVVGHVAISPVVISSGAVGWYGLGPVAVEPARQQQGIGSRLIHAALTELRQRGAMGCVVLGEPGYYGRFGFLAVPTLVLPDVPPPYFQALTFQGNIPVGTVRYHEAFEATA</sequence>
<dbReference type="Pfam" id="PF00583">
    <property type="entry name" value="Acetyltransf_1"/>
    <property type="match status" value="1"/>
</dbReference>
<dbReference type="SUPFAM" id="SSF55729">
    <property type="entry name" value="Acyl-CoA N-acyltransferases (Nat)"/>
    <property type="match status" value="1"/>
</dbReference>
<dbReference type="Gene3D" id="3.40.630.30">
    <property type="match status" value="1"/>
</dbReference>
<gene>
    <name evidence="2" type="ORF">Q5H92_19150</name>
</gene>
<dbReference type="PROSITE" id="PS51186">
    <property type="entry name" value="GNAT"/>
    <property type="match status" value="1"/>
</dbReference>
<dbReference type="InterPro" id="IPR016181">
    <property type="entry name" value="Acyl_CoA_acyltransferase"/>
</dbReference>
<keyword evidence="2" id="KW-0808">Transferase</keyword>
<evidence type="ECO:0000259" key="1">
    <source>
        <dbReference type="PROSITE" id="PS51186"/>
    </source>
</evidence>
<reference evidence="2" key="1">
    <citation type="submission" date="2023-07" db="EMBL/GenBank/DDBJ databases">
        <authorList>
            <person name="Kim M.K."/>
        </authorList>
    </citation>
    <scope>NUCLEOTIDE SEQUENCE</scope>
    <source>
        <strain evidence="2">M29</strain>
    </source>
</reference>
<dbReference type="PANTHER" id="PTHR43617">
    <property type="entry name" value="L-AMINO ACID N-ACETYLTRANSFERASE"/>
    <property type="match status" value="1"/>
</dbReference>
<keyword evidence="2" id="KW-0012">Acyltransferase</keyword>
<proteinExistence type="predicted"/>
<dbReference type="RefSeq" id="WP_305013169.1">
    <property type="nucleotide sequence ID" value="NZ_JAUQSX010000011.1"/>
</dbReference>
<evidence type="ECO:0000313" key="2">
    <source>
        <dbReference type="EMBL" id="MDO7848492.1"/>
    </source>
</evidence>
<dbReference type="EC" id="2.3.1.-" evidence="2"/>